<dbReference type="AlphaFoldDB" id="A0A5B7FY35"/>
<evidence type="ECO:0000313" key="2">
    <source>
        <dbReference type="Proteomes" id="UP000324222"/>
    </source>
</evidence>
<gene>
    <name evidence="1" type="ORF">E2C01_043728</name>
</gene>
<protein>
    <submittedName>
        <fullName evidence="1">Uncharacterized protein</fullName>
    </submittedName>
</protein>
<sequence>METRLLRLSTLISRSANIQKITEHVVANISSETLKTVTCGAGDIAVSFISLHSYIKVFITFAGSVNEGDWGREGTDIKVSRVRKRCEGKDKVRTGNYCDRPGTATLRLVRCFSLWIRMRLKE</sequence>
<accession>A0A5B7FY35</accession>
<dbReference type="Proteomes" id="UP000324222">
    <property type="component" value="Unassembled WGS sequence"/>
</dbReference>
<keyword evidence="2" id="KW-1185">Reference proteome</keyword>
<dbReference type="EMBL" id="VSRR010009176">
    <property type="protein sequence ID" value="MPC49913.1"/>
    <property type="molecule type" value="Genomic_DNA"/>
</dbReference>
<name>A0A5B7FY35_PORTR</name>
<evidence type="ECO:0000313" key="1">
    <source>
        <dbReference type="EMBL" id="MPC49913.1"/>
    </source>
</evidence>
<organism evidence="1 2">
    <name type="scientific">Portunus trituberculatus</name>
    <name type="common">Swimming crab</name>
    <name type="synonym">Neptunus trituberculatus</name>
    <dbReference type="NCBI Taxonomy" id="210409"/>
    <lineage>
        <taxon>Eukaryota</taxon>
        <taxon>Metazoa</taxon>
        <taxon>Ecdysozoa</taxon>
        <taxon>Arthropoda</taxon>
        <taxon>Crustacea</taxon>
        <taxon>Multicrustacea</taxon>
        <taxon>Malacostraca</taxon>
        <taxon>Eumalacostraca</taxon>
        <taxon>Eucarida</taxon>
        <taxon>Decapoda</taxon>
        <taxon>Pleocyemata</taxon>
        <taxon>Brachyura</taxon>
        <taxon>Eubrachyura</taxon>
        <taxon>Portunoidea</taxon>
        <taxon>Portunidae</taxon>
        <taxon>Portuninae</taxon>
        <taxon>Portunus</taxon>
    </lineage>
</organism>
<proteinExistence type="predicted"/>
<reference evidence="1 2" key="1">
    <citation type="submission" date="2019-05" db="EMBL/GenBank/DDBJ databases">
        <title>Another draft genome of Portunus trituberculatus and its Hox gene families provides insights of decapod evolution.</title>
        <authorList>
            <person name="Jeong J.-H."/>
            <person name="Song I."/>
            <person name="Kim S."/>
            <person name="Choi T."/>
            <person name="Kim D."/>
            <person name="Ryu S."/>
            <person name="Kim W."/>
        </authorList>
    </citation>
    <scope>NUCLEOTIDE SEQUENCE [LARGE SCALE GENOMIC DNA]</scope>
    <source>
        <tissue evidence="1">Muscle</tissue>
    </source>
</reference>
<comment type="caution">
    <text evidence="1">The sequence shown here is derived from an EMBL/GenBank/DDBJ whole genome shotgun (WGS) entry which is preliminary data.</text>
</comment>